<evidence type="ECO:0000313" key="2">
    <source>
        <dbReference type="Proteomes" id="UP000229307"/>
    </source>
</evidence>
<dbReference type="InterPro" id="IPR021109">
    <property type="entry name" value="Peptidase_aspartic_dom_sf"/>
</dbReference>
<dbReference type="EMBL" id="PFMR01000280">
    <property type="protein sequence ID" value="PIZ15134.1"/>
    <property type="molecule type" value="Genomic_DNA"/>
</dbReference>
<comment type="caution">
    <text evidence="1">The sequence shown here is derived from an EMBL/GenBank/DDBJ whole genome shotgun (WGS) entry which is preliminary data.</text>
</comment>
<dbReference type="AlphaFoldDB" id="A0A2M7S6J8"/>
<reference evidence="2" key="1">
    <citation type="submission" date="2017-09" db="EMBL/GenBank/DDBJ databases">
        <title>Depth-based differentiation of microbial function through sediment-hosted aquifers and enrichment of novel symbionts in the deep terrestrial subsurface.</title>
        <authorList>
            <person name="Probst A.J."/>
            <person name="Ladd B."/>
            <person name="Jarett J.K."/>
            <person name="Geller-Mcgrath D.E."/>
            <person name="Sieber C.M.K."/>
            <person name="Emerson J.B."/>
            <person name="Anantharaman K."/>
            <person name="Thomas B.C."/>
            <person name="Malmstrom R."/>
            <person name="Stieglmeier M."/>
            <person name="Klingl A."/>
            <person name="Woyke T."/>
            <person name="Ryan C.M."/>
            <person name="Banfield J.F."/>
        </authorList>
    </citation>
    <scope>NUCLEOTIDE SEQUENCE [LARGE SCALE GENOMIC DNA]</scope>
</reference>
<protein>
    <recommendedName>
        <fullName evidence="3">Peptidase A2 domain-containing protein</fullName>
    </recommendedName>
</protein>
<dbReference type="Gene3D" id="2.40.70.10">
    <property type="entry name" value="Acid Proteases"/>
    <property type="match status" value="1"/>
</dbReference>
<sequence length="131" mass="15017">MYSIIFPYKERQSFLMPIIPLILSGKGIQLATEAFVDSGATYSIFDLKLAEILAFDLKTARKQMFVVGNGGFIPGYIINIYMQIAECRFKTDVAFSDKLNVGFNLIGRKGIFENFSEIIFRENKKEIEFKY</sequence>
<dbReference type="SUPFAM" id="SSF50630">
    <property type="entry name" value="Acid proteases"/>
    <property type="match status" value="1"/>
</dbReference>
<evidence type="ECO:0008006" key="3">
    <source>
        <dbReference type="Google" id="ProtNLM"/>
    </source>
</evidence>
<evidence type="ECO:0000313" key="1">
    <source>
        <dbReference type="EMBL" id="PIZ15134.1"/>
    </source>
</evidence>
<name>A0A2M7S6J8_9BACT</name>
<proteinExistence type="predicted"/>
<organism evidence="1 2">
    <name type="scientific">Candidatus Desantisbacteria bacterium CG_4_10_14_0_8_um_filter_48_22</name>
    <dbReference type="NCBI Taxonomy" id="1974543"/>
    <lineage>
        <taxon>Bacteria</taxon>
        <taxon>Candidatus Desantisiibacteriota</taxon>
    </lineage>
</organism>
<dbReference type="Proteomes" id="UP000229307">
    <property type="component" value="Unassembled WGS sequence"/>
</dbReference>
<accession>A0A2M7S6J8</accession>
<gene>
    <name evidence="1" type="ORF">COY52_10400</name>
</gene>